<feature type="compositionally biased region" description="Basic and acidic residues" evidence="6">
    <location>
        <begin position="113"/>
        <end position="123"/>
    </location>
</feature>
<evidence type="ECO:0000256" key="4">
    <source>
        <dbReference type="ARBA" id="ARBA00023163"/>
    </source>
</evidence>
<comment type="subcellular location">
    <subcellularLocation>
        <location evidence="1">Nucleus</location>
    </subcellularLocation>
</comment>
<keyword evidence="5" id="KW-0539">Nucleus</keyword>
<evidence type="ECO:0000256" key="5">
    <source>
        <dbReference type="ARBA" id="ARBA00023242"/>
    </source>
</evidence>
<keyword evidence="2" id="KW-0678">Repressor</keyword>
<dbReference type="InParanoid" id="A0A6J1WV98"/>
<keyword evidence="3" id="KW-0805">Transcription regulation</keyword>
<evidence type="ECO:0000256" key="6">
    <source>
        <dbReference type="SAM" id="MobiDB-lite"/>
    </source>
</evidence>
<dbReference type="KEGG" id="gmw:113516189"/>
<keyword evidence="4" id="KW-0804">Transcription</keyword>
<dbReference type="RefSeq" id="XP_026756370.1">
    <property type="nucleotide sequence ID" value="XM_026900569.3"/>
</dbReference>
<accession>A0A6J1WV98</accession>
<reference evidence="9" key="1">
    <citation type="submission" date="2025-08" db="UniProtKB">
        <authorList>
            <consortium name="RefSeq"/>
        </authorList>
    </citation>
    <scope>IDENTIFICATION</scope>
    <source>
        <tissue evidence="9">Whole larvae</tissue>
    </source>
</reference>
<feature type="region of interest" description="Disordered" evidence="6">
    <location>
        <begin position="67"/>
        <end position="123"/>
    </location>
</feature>
<dbReference type="PROSITE" id="PS51457">
    <property type="entry name" value="BEN"/>
    <property type="match status" value="1"/>
</dbReference>
<dbReference type="Pfam" id="PF10523">
    <property type="entry name" value="BEN"/>
    <property type="match status" value="1"/>
</dbReference>
<dbReference type="AlphaFoldDB" id="A0A6J1WV98"/>
<gene>
    <name evidence="9" type="primary">LOC113516189</name>
</gene>
<evidence type="ECO:0000313" key="9">
    <source>
        <dbReference type="RefSeq" id="XP_026756370.1"/>
    </source>
</evidence>
<feature type="region of interest" description="Disordered" evidence="6">
    <location>
        <begin position="243"/>
        <end position="263"/>
    </location>
</feature>
<feature type="domain" description="BEN" evidence="7">
    <location>
        <begin position="299"/>
        <end position="395"/>
    </location>
</feature>
<feature type="compositionally biased region" description="Polar residues" evidence="6">
    <location>
        <begin position="88"/>
        <end position="99"/>
    </location>
</feature>
<keyword evidence="8" id="KW-1185">Reference proteome</keyword>
<dbReference type="PANTHER" id="PTHR35346:SF1">
    <property type="entry name" value="BEN DOMAIN-CONTAINING PROTEIN 6"/>
    <property type="match status" value="1"/>
</dbReference>
<dbReference type="GO" id="GO:0045746">
    <property type="term" value="P:negative regulation of Notch signaling pathway"/>
    <property type="evidence" value="ECO:0007669"/>
    <property type="project" value="InterPro"/>
</dbReference>
<sequence>MSRKLEKWLLVQWNSDGERDIVNVRCLVDSNVDLRTGCPVNLMIKGEKKAGTLIARCNERRLLEQMVGQKRSEGTDIASDEQTKQEPSDFSSSGSSWEPSDNNNSDSDEEEQPKEKIVSDRKKYIIEKSRTKRKTLTPSHRANAVIPKAIQNASSSVKTDNNKKRTLYDVVRETNADKSLSDGQGALPLTELTLQNVTIDFNDIIGMRRCFYDLFKKVKDMRNLKIDSGSNECDKNKSEIECDQDLSNDEKESGGNEESHRFEDASLVNNEYNAHEVNKDKVEIPLASNVGENEWVPIGSGKTLIHKDSFRKVNWKSYTIATRTLLLAAFPRRTLATHSLTGKKSPAFQNKPPKMCLDPKIISDIIIEIIGRFKVKENLVRSIITTKCADECKMYKARLVKKKLALIKEKSATKQEVENKEDTPAQ</sequence>
<feature type="compositionally biased region" description="Basic and acidic residues" evidence="6">
    <location>
        <begin position="248"/>
        <end position="263"/>
    </location>
</feature>
<evidence type="ECO:0000256" key="3">
    <source>
        <dbReference type="ARBA" id="ARBA00023015"/>
    </source>
</evidence>
<evidence type="ECO:0000259" key="7">
    <source>
        <dbReference type="PROSITE" id="PS51457"/>
    </source>
</evidence>
<dbReference type="Proteomes" id="UP001652740">
    <property type="component" value="Unplaced"/>
</dbReference>
<dbReference type="GeneID" id="113516189"/>
<dbReference type="InterPro" id="IPR018379">
    <property type="entry name" value="BEN_domain"/>
</dbReference>
<evidence type="ECO:0000256" key="2">
    <source>
        <dbReference type="ARBA" id="ARBA00022491"/>
    </source>
</evidence>
<dbReference type="SMART" id="SM01025">
    <property type="entry name" value="BEN"/>
    <property type="match status" value="1"/>
</dbReference>
<dbReference type="GO" id="GO:0003677">
    <property type="term" value="F:DNA binding"/>
    <property type="evidence" value="ECO:0007669"/>
    <property type="project" value="InterPro"/>
</dbReference>
<dbReference type="Gene3D" id="1.10.10.2590">
    <property type="entry name" value="BEN domain"/>
    <property type="match status" value="1"/>
</dbReference>
<evidence type="ECO:0000313" key="8">
    <source>
        <dbReference type="Proteomes" id="UP001652740"/>
    </source>
</evidence>
<evidence type="ECO:0000256" key="1">
    <source>
        <dbReference type="ARBA" id="ARBA00004123"/>
    </source>
</evidence>
<dbReference type="GO" id="GO:0005634">
    <property type="term" value="C:nucleus"/>
    <property type="evidence" value="ECO:0007669"/>
    <property type="project" value="UniProtKB-SubCell"/>
</dbReference>
<dbReference type="InterPro" id="IPR037496">
    <property type="entry name" value="BEND6-like"/>
</dbReference>
<proteinExistence type="predicted"/>
<dbReference type="GO" id="GO:0045666">
    <property type="term" value="P:positive regulation of neuron differentiation"/>
    <property type="evidence" value="ECO:0007669"/>
    <property type="project" value="InterPro"/>
</dbReference>
<dbReference type="OrthoDB" id="8186171at2759"/>
<protein>
    <submittedName>
        <fullName evidence="9">Uncharacterized protein LOC113516189</fullName>
    </submittedName>
</protein>
<dbReference type="PANTHER" id="PTHR35346">
    <property type="entry name" value="BEN DOMAIN-CONTAINING PROTEIN 6"/>
    <property type="match status" value="1"/>
</dbReference>
<organism evidence="8 9">
    <name type="scientific">Galleria mellonella</name>
    <name type="common">Greater wax moth</name>
    <dbReference type="NCBI Taxonomy" id="7137"/>
    <lineage>
        <taxon>Eukaryota</taxon>
        <taxon>Metazoa</taxon>
        <taxon>Ecdysozoa</taxon>
        <taxon>Arthropoda</taxon>
        <taxon>Hexapoda</taxon>
        <taxon>Insecta</taxon>
        <taxon>Pterygota</taxon>
        <taxon>Neoptera</taxon>
        <taxon>Endopterygota</taxon>
        <taxon>Lepidoptera</taxon>
        <taxon>Glossata</taxon>
        <taxon>Ditrysia</taxon>
        <taxon>Pyraloidea</taxon>
        <taxon>Pyralidae</taxon>
        <taxon>Galleriinae</taxon>
        <taxon>Galleria</taxon>
    </lineage>
</organism>
<name>A0A6J1WV98_GALME</name>
<dbReference type="GO" id="GO:0003714">
    <property type="term" value="F:transcription corepressor activity"/>
    <property type="evidence" value="ECO:0007669"/>
    <property type="project" value="InterPro"/>
</dbReference>